<evidence type="ECO:0000313" key="7">
    <source>
        <dbReference type="Proteomes" id="UP000000322"/>
    </source>
</evidence>
<keyword evidence="7" id="KW-1185">Reference proteome</keyword>
<feature type="domain" description="Pirin C-terminal" evidence="5">
    <location>
        <begin position="225"/>
        <end position="321"/>
    </location>
</feature>
<feature type="region of interest" description="Disordered" evidence="3">
    <location>
        <begin position="1"/>
        <end position="39"/>
    </location>
</feature>
<protein>
    <submittedName>
        <fullName evidence="6">Pirin-related protein</fullName>
    </submittedName>
</protein>
<dbReference type="PANTHER" id="PTHR13903:SF8">
    <property type="entry name" value="PIRIN"/>
    <property type="match status" value="1"/>
</dbReference>
<comment type="similarity">
    <text evidence="1 2">Belongs to the pirin family.</text>
</comment>
<evidence type="ECO:0000259" key="5">
    <source>
        <dbReference type="Pfam" id="PF05726"/>
    </source>
</evidence>
<feature type="compositionally biased region" description="Polar residues" evidence="3">
    <location>
        <begin position="337"/>
        <end position="347"/>
    </location>
</feature>
<dbReference type="InterPro" id="IPR008778">
    <property type="entry name" value="Pirin_C_dom"/>
</dbReference>
<reference evidence="6 7" key="1">
    <citation type="journal article" date="2009" name="Stand. Genomic Sci.">
        <title>Complete genome sequence of Sanguibacter keddieii type strain (ST-74).</title>
        <authorList>
            <person name="Ivanova N."/>
            <person name="Sikorski J."/>
            <person name="Sims D."/>
            <person name="Brettin T."/>
            <person name="Detter J.C."/>
            <person name="Han C."/>
            <person name="Lapidus A."/>
            <person name="Copeland A."/>
            <person name="Glavina Del Rio T."/>
            <person name="Nolan M."/>
            <person name="Chen F."/>
            <person name="Lucas S."/>
            <person name="Tice H."/>
            <person name="Cheng J.F."/>
            <person name="Bruce D."/>
            <person name="Goodwin L."/>
            <person name="Pitluck S."/>
            <person name="Pati A."/>
            <person name="Mavromatis K."/>
            <person name="Chen A."/>
            <person name="Palaniappan K."/>
            <person name="D'haeseleer P."/>
            <person name="Chain P."/>
            <person name="Bristow J."/>
            <person name="Eisen J.A."/>
            <person name="Markowitz V."/>
            <person name="Hugenholtz P."/>
            <person name="Goker M."/>
            <person name="Pukall R."/>
            <person name="Klenk H.P."/>
            <person name="Kyrpides N.C."/>
        </authorList>
    </citation>
    <scope>NUCLEOTIDE SEQUENCE [LARGE SCALE GENOMIC DNA]</scope>
    <source>
        <strain evidence="7">ATCC 51767 / DSM 10542 / NCFB 3025 / ST-74</strain>
    </source>
</reference>
<dbReference type="InterPro" id="IPR012093">
    <property type="entry name" value="Pirin"/>
</dbReference>
<dbReference type="InterPro" id="IPR003829">
    <property type="entry name" value="Pirin_N_dom"/>
</dbReference>
<feature type="compositionally biased region" description="Polar residues" evidence="3">
    <location>
        <begin position="1"/>
        <end position="30"/>
    </location>
</feature>
<organism evidence="6 7">
    <name type="scientific">Sanguibacter keddieii (strain ATCC 51767 / DSM 10542 / NCFB 3025 / ST-74)</name>
    <dbReference type="NCBI Taxonomy" id="446469"/>
    <lineage>
        <taxon>Bacteria</taxon>
        <taxon>Bacillati</taxon>
        <taxon>Actinomycetota</taxon>
        <taxon>Actinomycetes</taxon>
        <taxon>Micrococcales</taxon>
        <taxon>Sanguibacteraceae</taxon>
        <taxon>Sanguibacter</taxon>
    </lineage>
</organism>
<dbReference type="CDD" id="cd02909">
    <property type="entry name" value="cupin_pirin_N"/>
    <property type="match status" value="1"/>
</dbReference>
<dbReference type="RefSeq" id="WP_012868509.1">
    <property type="nucleotide sequence ID" value="NC_013521.1"/>
</dbReference>
<feature type="domain" description="Pirin N-terminal" evidence="4">
    <location>
        <begin position="61"/>
        <end position="162"/>
    </location>
</feature>
<evidence type="ECO:0000313" key="6">
    <source>
        <dbReference type="EMBL" id="ACZ23441.1"/>
    </source>
</evidence>
<evidence type="ECO:0000256" key="1">
    <source>
        <dbReference type="ARBA" id="ARBA00008416"/>
    </source>
</evidence>
<dbReference type="EMBL" id="CP001819">
    <property type="protein sequence ID" value="ACZ23441.1"/>
    <property type="molecule type" value="Genomic_DNA"/>
</dbReference>
<evidence type="ECO:0000259" key="4">
    <source>
        <dbReference type="Pfam" id="PF02678"/>
    </source>
</evidence>
<dbReference type="KEGG" id="ske:Sked_35540"/>
<dbReference type="eggNOG" id="COG1741">
    <property type="taxonomic scope" value="Bacteria"/>
</dbReference>
<name>D1BFD8_SANKS</name>
<dbReference type="Proteomes" id="UP000000322">
    <property type="component" value="Chromosome"/>
</dbReference>
<dbReference type="Pfam" id="PF02678">
    <property type="entry name" value="Pirin"/>
    <property type="match status" value="1"/>
</dbReference>
<dbReference type="InterPro" id="IPR014710">
    <property type="entry name" value="RmlC-like_jellyroll"/>
</dbReference>
<dbReference type="HOGENOM" id="CLU_045717_1_0_11"/>
<accession>D1BFD8</accession>
<dbReference type="Gene3D" id="2.60.120.10">
    <property type="entry name" value="Jelly Rolls"/>
    <property type="match status" value="2"/>
</dbReference>
<dbReference type="CDD" id="cd02247">
    <property type="entry name" value="cupin_pirin_C"/>
    <property type="match status" value="1"/>
</dbReference>
<evidence type="ECO:0000256" key="2">
    <source>
        <dbReference type="RuleBase" id="RU003457"/>
    </source>
</evidence>
<dbReference type="PANTHER" id="PTHR13903">
    <property type="entry name" value="PIRIN-RELATED"/>
    <property type="match status" value="1"/>
</dbReference>
<evidence type="ECO:0000256" key="3">
    <source>
        <dbReference type="SAM" id="MobiDB-lite"/>
    </source>
</evidence>
<dbReference type="Pfam" id="PF05726">
    <property type="entry name" value="Pirin_C"/>
    <property type="match status" value="1"/>
</dbReference>
<sequence length="381" mass="40428">MSNLDAAPTEQTCASGQSRQADGSGQSSQPAPGRTGHQAHQVGVEILEPREVPLGGARAMTVRRTLPQRARSMVGAWCFLDHFGPDDVTAGPGMQVPPHPHTGLQTVTWLFAGEIEHHDSVGSDCRVRPGELNLMTSGHGISHSEHSPDDRTTTTLHGVQLWTALPHASADVAPAFEHHEDLPVLQAAGARVQVFLGALPAQPGLGRPEPLVSPATTYTELLGAQVDLEAGATLVLQVDPDHEHAVLVDSGEGVTVDGEQVVADHLGYVAPGRRGLALTTTTRARLVLLGGRPSTEEIVMWWNFVGRSHDEVVAARADWQRQNGHADRDTLDAGRTPTGQESPSTSRPGDARFGTVVGYDGAPLPAPVLPNVRLAPRRNPS</sequence>
<feature type="region of interest" description="Disordered" evidence="3">
    <location>
        <begin position="318"/>
        <end position="381"/>
    </location>
</feature>
<gene>
    <name evidence="6" type="ordered locus">Sked_35540</name>
</gene>
<dbReference type="SUPFAM" id="SSF51182">
    <property type="entry name" value="RmlC-like cupins"/>
    <property type="match status" value="1"/>
</dbReference>
<dbReference type="InterPro" id="IPR011051">
    <property type="entry name" value="RmlC_Cupin_sf"/>
</dbReference>
<proteinExistence type="inferred from homology"/>
<dbReference type="AlphaFoldDB" id="D1BFD8"/>